<dbReference type="PANTHER" id="PTHR32479:SF20">
    <property type="entry name" value="GLYCOLATE OXIDASE IRON-SULFUR SUBUNIT"/>
    <property type="match status" value="1"/>
</dbReference>
<dbReference type="Gene3D" id="1.10.1060.10">
    <property type="entry name" value="Alpha-helical ferredoxin"/>
    <property type="match status" value="1"/>
</dbReference>
<dbReference type="PANTHER" id="PTHR32479">
    <property type="entry name" value="GLYCOLATE OXIDASE IRON-SULFUR SUBUNIT"/>
    <property type="match status" value="1"/>
</dbReference>
<dbReference type="GO" id="GO:0051536">
    <property type="term" value="F:iron-sulfur cluster binding"/>
    <property type="evidence" value="ECO:0007669"/>
    <property type="project" value="InterPro"/>
</dbReference>
<comment type="caution">
    <text evidence="2">The sequence shown here is derived from an EMBL/GenBank/DDBJ whole genome shotgun (WGS) entry which is preliminary data.</text>
</comment>
<dbReference type="EMBL" id="JACRDE010000597">
    <property type="protein sequence ID" value="MBI5252356.1"/>
    <property type="molecule type" value="Genomic_DNA"/>
</dbReference>
<dbReference type="InterPro" id="IPR017896">
    <property type="entry name" value="4Fe4S_Fe-S-bd"/>
</dbReference>
<evidence type="ECO:0000259" key="1">
    <source>
        <dbReference type="Pfam" id="PF13183"/>
    </source>
</evidence>
<sequence length="156" mass="17328">MCQPLCPTFKATRQEFFAPRGRVQLIRHYLEGELKLTPALEHILMSCILRDACASSCPSGVRIDRLLRNMRVEPAGAVGSGFKKRLLFGLMTGNLLRRGTAILGRVGQILLIASIRASWKMPHAPCRQPAETHRGCAHDSIGGNTNRWKEEHCVIA</sequence>
<protein>
    <submittedName>
        <fullName evidence="2">(Fe-S)-binding protein</fullName>
    </submittedName>
</protein>
<dbReference type="Pfam" id="PF13183">
    <property type="entry name" value="Fer4_8"/>
    <property type="match status" value="1"/>
</dbReference>
<reference evidence="2" key="1">
    <citation type="submission" date="2020-07" db="EMBL/GenBank/DDBJ databases">
        <title>Huge and variable diversity of episymbiotic CPR bacteria and DPANN archaea in groundwater ecosystems.</title>
        <authorList>
            <person name="He C.Y."/>
            <person name="Keren R."/>
            <person name="Whittaker M."/>
            <person name="Farag I.F."/>
            <person name="Doudna J."/>
            <person name="Cate J.H.D."/>
            <person name="Banfield J.F."/>
        </authorList>
    </citation>
    <scope>NUCLEOTIDE SEQUENCE</scope>
    <source>
        <strain evidence="2">NC_groundwater_1664_Pr3_B-0.1um_52_9</strain>
    </source>
</reference>
<name>A0A9D6V9E4_9BACT</name>
<accession>A0A9D6V9E4</accession>
<dbReference type="Proteomes" id="UP000807825">
    <property type="component" value="Unassembled WGS sequence"/>
</dbReference>
<organism evidence="2 3">
    <name type="scientific">Desulfomonile tiedjei</name>
    <dbReference type="NCBI Taxonomy" id="2358"/>
    <lineage>
        <taxon>Bacteria</taxon>
        <taxon>Pseudomonadati</taxon>
        <taxon>Thermodesulfobacteriota</taxon>
        <taxon>Desulfomonilia</taxon>
        <taxon>Desulfomonilales</taxon>
        <taxon>Desulfomonilaceae</taxon>
        <taxon>Desulfomonile</taxon>
    </lineage>
</organism>
<gene>
    <name evidence="2" type="ORF">HY912_22915</name>
</gene>
<evidence type="ECO:0000313" key="3">
    <source>
        <dbReference type="Proteomes" id="UP000807825"/>
    </source>
</evidence>
<dbReference type="AlphaFoldDB" id="A0A9D6V9E4"/>
<proteinExistence type="predicted"/>
<evidence type="ECO:0000313" key="2">
    <source>
        <dbReference type="EMBL" id="MBI5252356.1"/>
    </source>
</evidence>
<dbReference type="SUPFAM" id="SSF46548">
    <property type="entry name" value="alpha-helical ferredoxin"/>
    <property type="match status" value="1"/>
</dbReference>
<dbReference type="InterPro" id="IPR009051">
    <property type="entry name" value="Helical_ferredxn"/>
</dbReference>
<feature type="domain" description="4Fe-4S ferredoxin-type" evidence="1">
    <location>
        <begin position="1"/>
        <end position="61"/>
    </location>
</feature>